<dbReference type="Pfam" id="PF01790">
    <property type="entry name" value="LGT"/>
    <property type="match status" value="1"/>
</dbReference>
<dbReference type="PANTHER" id="PTHR30589">
    <property type="entry name" value="PROLIPOPROTEIN DIACYLGLYCERYL TRANSFERASE"/>
    <property type="match status" value="1"/>
</dbReference>
<comment type="subcellular location">
    <subcellularLocation>
        <location evidence="7">Cell membrane</location>
        <topology evidence="7">Multi-pass membrane protein</topology>
    </subcellularLocation>
</comment>
<dbReference type="OrthoDB" id="871140at2"/>
<dbReference type="AlphaFoldDB" id="A0A6I6IKA4"/>
<keyword evidence="4 7" id="KW-0812">Transmembrane</keyword>
<keyword evidence="5 7" id="KW-1133">Transmembrane helix</keyword>
<keyword evidence="9" id="KW-1185">Reference proteome</keyword>
<comment type="function">
    <text evidence="7">Catalyzes the transfer of the diacylglyceryl group from phosphatidylglycerol to the sulfhydryl group of the N-terminal cysteine of a prolipoprotein, the first step in the formation of mature lipoproteins.</text>
</comment>
<comment type="similarity">
    <text evidence="1 7">Belongs to the Lgt family.</text>
</comment>
<keyword evidence="2 7" id="KW-1003">Cell membrane</keyword>
<keyword evidence="6 7" id="KW-0472">Membrane</keyword>
<keyword evidence="8" id="KW-0449">Lipoprotein</keyword>
<dbReference type="EC" id="2.5.1.145" evidence="7"/>
<dbReference type="NCBIfam" id="TIGR00544">
    <property type="entry name" value="lgt"/>
    <property type="match status" value="1"/>
</dbReference>
<protein>
    <recommendedName>
        <fullName evidence="7">Phosphatidylglycerol--prolipoprotein diacylglyceryl transferase</fullName>
        <ecNumber evidence="7">2.5.1.145</ecNumber>
    </recommendedName>
</protein>
<name>A0A6I6IKA4_9RHOB</name>
<proteinExistence type="inferred from homology"/>
<dbReference type="Proteomes" id="UP000428330">
    <property type="component" value="Chromosome"/>
</dbReference>
<dbReference type="GO" id="GO:0008961">
    <property type="term" value="F:phosphatidylglycerol-prolipoprotein diacylglyceryl transferase activity"/>
    <property type="evidence" value="ECO:0007669"/>
    <property type="project" value="UniProtKB-UniRule"/>
</dbReference>
<dbReference type="PROSITE" id="PS01311">
    <property type="entry name" value="LGT"/>
    <property type="match status" value="1"/>
</dbReference>
<feature type="transmembrane region" description="Helical" evidence="7">
    <location>
        <begin position="271"/>
        <end position="298"/>
    </location>
</feature>
<evidence type="ECO:0000256" key="5">
    <source>
        <dbReference type="ARBA" id="ARBA00022989"/>
    </source>
</evidence>
<evidence type="ECO:0000313" key="9">
    <source>
        <dbReference type="Proteomes" id="UP000428330"/>
    </source>
</evidence>
<evidence type="ECO:0000256" key="1">
    <source>
        <dbReference type="ARBA" id="ARBA00007150"/>
    </source>
</evidence>
<comment type="pathway">
    <text evidence="7">Protein modification; lipoprotein biosynthesis (diacylglyceryl transfer).</text>
</comment>
<keyword evidence="3 7" id="KW-0808">Transferase</keyword>
<evidence type="ECO:0000256" key="6">
    <source>
        <dbReference type="ARBA" id="ARBA00023136"/>
    </source>
</evidence>
<evidence type="ECO:0000256" key="7">
    <source>
        <dbReference type="HAMAP-Rule" id="MF_01147"/>
    </source>
</evidence>
<accession>A0A6I6IKA4</accession>
<dbReference type="GO" id="GO:0042158">
    <property type="term" value="P:lipoprotein biosynthetic process"/>
    <property type="evidence" value="ECO:0007669"/>
    <property type="project" value="UniProtKB-UniRule"/>
</dbReference>
<dbReference type="PANTHER" id="PTHR30589:SF0">
    <property type="entry name" value="PHOSPHATIDYLGLYCEROL--PROLIPOPROTEIN DIACYLGLYCERYL TRANSFERASE"/>
    <property type="match status" value="1"/>
</dbReference>
<sequence>MQALIPFPEISPEIVSIPLFGMEFALRWYALAYIVGILIGWRIALWAVRRAPLWPAGQAPMDDKQVEDLLTWIILGIILGGRLGFVLFYDPARYLAEPLAVLRIWDGGMAFHGGLLGVIVGSWVFAGQQGINRRSMGDLLALAVPPGLFLGRVANFINAELWGRQTDLPWAMKFPVMCHDPVRQGCAAAGEWFYTGLEVPRHPSQLYQAGLEGLLLCAVLFWLVLGRGALKAPGRVMGVFLTGYGLARFTVEFVRQPDRQFAGPDNPLGYALQFGEAGLTMGQILSLPMIAIGLYFALSARRVA</sequence>
<evidence type="ECO:0000313" key="8">
    <source>
        <dbReference type="EMBL" id="QGX97420.1"/>
    </source>
</evidence>
<reference evidence="9" key="1">
    <citation type="submission" date="2018-12" db="EMBL/GenBank/DDBJ databases">
        <title>Complete genome sequence of Roseovarius sp. MME-070.</title>
        <authorList>
            <person name="Nam Y.-D."/>
            <person name="Kang J."/>
            <person name="Chung W.-H."/>
            <person name="Park Y.S."/>
        </authorList>
    </citation>
    <scope>NUCLEOTIDE SEQUENCE [LARGE SCALE GENOMIC DNA]</scope>
    <source>
        <strain evidence="9">MME-070</strain>
    </source>
</reference>
<feature type="transmembrane region" description="Helical" evidence="7">
    <location>
        <begin position="109"/>
        <end position="127"/>
    </location>
</feature>
<dbReference type="UniPathway" id="UPA00664"/>
<dbReference type="RefSeq" id="WP_157706056.1">
    <property type="nucleotide sequence ID" value="NZ_CP034348.1"/>
</dbReference>
<dbReference type="InterPro" id="IPR001640">
    <property type="entry name" value="Lgt"/>
</dbReference>
<evidence type="ECO:0000256" key="2">
    <source>
        <dbReference type="ARBA" id="ARBA00022475"/>
    </source>
</evidence>
<dbReference type="HAMAP" id="MF_01147">
    <property type="entry name" value="Lgt"/>
    <property type="match status" value="1"/>
</dbReference>
<evidence type="ECO:0000256" key="3">
    <source>
        <dbReference type="ARBA" id="ARBA00022679"/>
    </source>
</evidence>
<evidence type="ECO:0000256" key="4">
    <source>
        <dbReference type="ARBA" id="ARBA00022692"/>
    </source>
</evidence>
<feature type="transmembrane region" description="Helical" evidence="7">
    <location>
        <begin position="28"/>
        <end position="48"/>
    </location>
</feature>
<dbReference type="KEGG" id="rom:EI983_03635"/>
<gene>
    <name evidence="7" type="primary">lgt</name>
    <name evidence="8" type="ORF">EI983_03635</name>
</gene>
<organism evidence="8 9">
    <name type="scientific">Roseovarius faecimaris</name>
    <dbReference type="NCBI Taxonomy" id="2494550"/>
    <lineage>
        <taxon>Bacteria</taxon>
        <taxon>Pseudomonadati</taxon>
        <taxon>Pseudomonadota</taxon>
        <taxon>Alphaproteobacteria</taxon>
        <taxon>Rhodobacterales</taxon>
        <taxon>Roseobacteraceae</taxon>
        <taxon>Roseovarius</taxon>
    </lineage>
</organism>
<feature type="binding site" evidence="7">
    <location>
        <position position="152"/>
    </location>
    <ligand>
        <name>a 1,2-diacyl-sn-glycero-3-phospho-(1'-sn-glycerol)</name>
        <dbReference type="ChEBI" id="CHEBI:64716"/>
    </ligand>
</feature>
<dbReference type="EMBL" id="CP034348">
    <property type="protein sequence ID" value="QGX97420.1"/>
    <property type="molecule type" value="Genomic_DNA"/>
</dbReference>
<comment type="catalytic activity">
    <reaction evidence="7">
        <text>L-cysteinyl-[prolipoprotein] + a 1,2-diacyl-sn-glycero-3-phospho-(1'-sn-glycerol) = an S-1,2-diacyl-sn-glyceryl-L-cysteinyl-[prolipoprotein] + sn-glycerol 1-phosphate + H(+)</text>
        <dbReference type="Rhea" id="RHEA:56712"/>
        <dbReference type="Rhea" id="RHEA-COMP:14679"/>
        <dbReference type="Rhea" id="RHEA-COMP:14680"/>
        <dbReference type="ChEBI" id="CHEBI:15378"/>
        <dbReference type="ChEBI" id="CHEBI:29950"/>
        <dbReference type="ChEBI" id="CHEBI:57685"/>
        <dbReference type="ChEBI" id="CHEBI:64716"/>
        <dbReference type="ChEBI" id="CHEBI:140658"/>
        <dbReference type="EC" id="2.5.1.145"/>
    </reaction>
</comment>
<feature type="transmembrane region" description="Helical" evidence="7">
    <location>
        <begin position="69"/>
        <end position="89"/>
    </location>
</feature>
<feature type="transmembrane region" description="Helical" evidence="7">
    <location>
        <begin position="206"/>
        <end position="225"/>
    </location>
</feature>
<dbReference type="GO" id="GO:0005886">
    <property type="term" value="C:plasma membrane"/>
    <property type="evidence" value="ECO:0007669"/>
    <property type="project" value="UniProtKB-SubCell"/>
</dbReference>